<evidence type="ECO:0000313" key="4">
    <source>
        <dbReference type="Proteomes" id="UP001596500"/>
    </source>
</evidence>
<comment type="caution">
    <text evidence="3">The sequence shown here is derived from an EMBL/GenBank/DDBJ whole genome shotgun (WGS) entry which is preliminary data.</text>
</comment>
<evidence type="ECO:0000256" key="1">
    <source>
        <dbReference type="ARBA" id="ARBA00022801"/>
    </source>
</evidence>
<reference evidence="4" key="1">
    <citation type="journal article" date="2019" name="Int. J. Syst. Evol. Microbiol.">
        <title>The Global Catalogue of Microorganisms (GCM) 10K type strain sequencing project: providing services to taxonomists for standard genome sequencing and annotation.</title>
        <authorList>
            <consortium name="The Broad Institute Genomics Platform"/>
            <consortium name="The Broad Institute Genome Sequencing Center for Infectious Disease"/>
            <person name="Wu L."/>
            <person name="Ma J."/>
        </authorList>
    </citation>
    <scope>NUCLEOTIDE SEQUENCE [LARGE SCALE GENOMIC DNA]</scope>
    <source>
        <strain evidence="4">CGMCC 1.12942</strain>
    </source>
</reference>
<dbReference type="InterPro" id="IPR002508">
    <property type="entry name" value="MurNAc-LAA_cat"/>
</dbReference>
<dbReference type="CDD" id="cd02696">
    <property type="entry name" value="MurNAc-LAA"/>
    <property type="match status" value="1"/>
</dbReference>
<dbReference type="Pfam" id="PF01520">
    <property type="entry name" value="Amidase_3"/>
    <property type="match status" value="1"/>
</dbReference>
<name>A0ABW2RKR1_9BACL</name>
<sequence>MSYLIALDDGHGMNTPGKRTPRIPQLNGRVIKENEFNQAIVKFLDDELKRCGFKTLLVAPTDNDTPLSTRTRLANSKGADLYVSCHYNAGGGEGIETYHFKGSKAGKRAAEIIHKHVKVAVPRKDRGVKTANFFVLRETSMPAVLIEYGFMDDPGLEEAAQMIDPQVQKAFAVATAKGICEYFGVSYAEDKPPKPKPMYRITVDGKFVVDTAYEEKIKQAVEDAIRKEAKEIIVKQRDQ</sequence>
<dbReference type="PANTHER" id="PTHR30404">
    <property type="entry name" value="N-ACETYLMURAMOYL-L-ALANINE AMIDASE"/>
    <property type="match status" value="1"/>
</dbReference>
<keyword evidence="4" id="KW-1185">Reference proteome</keyword>
<dbReference type="InterPro" id="IPR050695">
    <property type="entry name" value="N-acetylmuramoyl_amidase_3"/>
</dbReference>
<proteinExistence type="predicted"/>
<dbReference type="RefSeq" id="WP_379865017.1">
    <property type="nucleotide sequence ID" value="NZ_JBHTBW010000032.1"/>
</dbReference>
<evidence type="ECO:0000259" key="2">
    <source>
        <dbReference type="SMART" id="SM00646"/>
    </source>
</evidence>
<dbReference type="EMBL" id="JBHTBW010000032">
    <property type="protein sequence ID" value="MFC7441670.1"/>
    <property type="molecule type" value="Genomic_DNA"/>
</dbReference>
<feature type="domain" description="MurNAc-LAA" evidence="2">
    <location>
        <begin position="71"/>
        <end position="180"/>
    </location>
</feature>
<keyword evidence="1" id="KW-0378">Hydrolase</keyword>
<dbReference type="Proteomes" id="UP001596500">
    <property type="component" value="Unassembled WGS sequence"/>
</dbReference>
<protein>
    <submittedName>
        <fullName evidence="3">N-acetylmuramoyl-L-alanine amidase</fullName>
    </submittedName>
</protein>
<evidence type="ECO:0000313" key="3">
    <source>
        <dbReference type="EMBL" id="MFC7441670.1"/>
    </source>
</evidence>
<dbReference type="PANTHER" id="PTHR30404:SF0">
    <property type="entry name" value="N-ACETYLMURAMOYL-L-ALANINE AMIDASE AMIC"/>
    <property type="match status" value="1"/>
</dbReference>
<organism evidence="3 4">
    <name type="scientific">Laceyella putida</name>
    <dbReference type="NCBI Taxonomy" id="110101"/>
    <lineage>
        <taxon>Bacteria</taxon>
        <taxon>Bacillati</taxon>
        <taxon>Bacillota</taxon>
        <taxon>Bacilli</taxon>
        <taxon>Bacillales</taxon>
        <taxon>Thermoactinomycetaceae</taxon>
        <taxon>Laceyella</taxon>
    </lineage>
</organism>
<dbReference type="SUPFAM" id="SSF53187">
    <property type="entry name" value="Zn-dependent exopeptidases"/>
    <property type="match status" value="1"/>
</dbReference>
<gene>
    <name evidence="3" type="ORF">ACFQNG_11155</name>
</gene>
<dbReference type="Gene3D" id="3.40.630.40">
    <property type="entry name" value="Zn-dependent exopeptidases"/>
    <property type="match status" value="1"/>
</dbReference>
<dbReference type="SMART" id="SM00646">
    <property type="entry name" value="Ami_3"/>
    <property type="match status" value="1"/>
</dbReference>
<accession>A0ABW2RKR1</accession>